<evidence type="ECO:0000259" key="7">
    <source>
        <dbReference type="Pfam" id="PF02163"/>
    </source>
</evidence>
<keyword evidence="2 6" id="KW-0812">Transmembrane</keyword>
<feature type="transmembrane region" description="Helical" evidence="6">
    <location>
        <begin position="97"/>
        <end position="119"/>
    </location>
</feature>
<dbReference type="PANTHER" id="PTHR13325">
    <property type="entry name" value="PROTEASE M50 MEMBRANE-BOUND TRANSCRIPTION FACTOR SITE 2 PROTEASE"/>
    <property type="match status" value="1"/>
</dbReference>
<dbReference type="GO" id="GO:1905897">
    <property type="term" value="P:regulation of response to endoplasmic reticulum stress"/>
    <property type="evidence" value="ECO:0007669"/>
    <property type="project" value="TreeGrafter"/>
</dbReference>
<feature type="domain" description="Peptidase M50" evidence="7">
    <location>
        <begin position="185"/>
        <end position="286"/>
    </location>
</feature>
<evidence type="ECO:0000256" key="2">
    <source>
        <dbReference type="ARBA" id="ARBA00022692"/>
    </source>
</evidence>
<comment type="subcellular location">
    <subcellularLocation>
        <location evidence="1">Endomembrane system</location>
        <topology evidence="1">Multi-pass membrane protein</topology>
    </subcellularLocation>
</comment>
<name>A0A8H5HE28_9AGAR</name>
<keyword evidence="9" id="KW-1185">Reference proteome</keyword>
<organism evidence="8 9">
    <name type="scientific">Tricholomella constricta</name>
    <dbReference type="NCBI Taxonomy" id="117010"/>
    <lineage>
        <taxon>Eukaryota</taxon>
        <taxon>Fungi</taxon>
        <taxon>Dikarya</taxon>
        <taxon>Basidiomycota</taxon>
        <taxon>Agaricomycotina</taxon>
        <taxon>Agaricomycetes</taxon>
        <taxon>Agaricomycetidae</taxon>
        <taxon>Agaricales</taxon>
        <taxon>Tricholomatineae</taxon>
        <taxon>Lyophyllaceae</taxon>
        <taxon>Tricholomella</taxon>
    </lineage>
</organism>
<evidence type="ECO:0000313" key="8">
    <source>
        <dbReference type="EMBL" id="KAF5381612.1"/>
    </source>
</evidence>
<gene>
    <name evidence="8" type="ORF">D9615_005501</name>
</gene>
<sequence>MSLASPLLVLTLIWAAIYAIYHLLKPSKAQSLLPFTTNARHGRRNVWKESATQVTLKGLHLRIQTTIWNLRHDLLAMSLQSPSNAPLSQALKFFYDLGFVMGLIGMLCALGFLSITGGISTVSLTRKVWAATNSPIHPVSSEGFGSLLKRSLDAFDGREILTSDESWVKPIIPGVTVPLADLPIILLAVFLAQIVHELGHAIAAAIESVPILSAGLSFTFVIPSAFVSFSPAALDSLAPRARARIIAAGPFHNILLWCVLVSFGYTRLGDVFWSVGYQDLSTLGRIVVGVESKSPLHGYLPSGTLITALDDTVLGSQNVSYDAWTSYLNQGSTDQNLGWCAGPLDGGNTCCLTKKTPGLSCFVSTDTPSTRGCLNPVPVLTSASKVERCNFTADCPGLSICVRPDETEKLLRLTVVRPFVDAKSEVILWSGPREEVWEEVRVGTLLPRTSFLPVSLPYSGEIFWQYLLMATLSLYFFNLLPLPHLDGLQFLNAMLQMALGDRGDETVDVYDLEALVEPSQGRRRSRWAWWKRTLGRLIPRFTIGLLVVYTLLGVTNVYW</sequence>
<dbReference type="Proteomes" id="UP000565441">
    <property type="component" value="Unassembled WGS sequence"/>
</dbReference>
<proteinExistence type="predicted"/>
<dbReference type="GO" id="GO:0031293">
    <property type="term" value="P:membrane protein intracellular domain proteolysis"/>
    <property type="evidence" value="ECO:0007669"/>
    <property type="project" value="TreeGrafter"/>
</dbReference>
<feature type="transmembrane region" description="Helical" evidence="6">
    <location>
        <begin position="245"/>
        <end position="265"/>
    </location>
</feature>
<evidence type="ECO:0000256" key="4">
    <source>
        <dbReference type="ARBA" id="ARBA00023136"/>
    </source>
</evidence>
<dbReference type="PRINTS" id="PR01000">
    <property type="entry name" value="SREBPS2PTASE"/>
</dbReference>
<reference evidence="8 9" key="1">
    <citation type="journal article" date="2020" name="ISME J.">
        <title>Uncovering the hidden diversity of litter-decomposition mechanisms in mushroom-forming fungi.</title>
        <authorList>
            <person name="Floudas D."/>
            <person name="Bentzer J."/>
            <person name="Ahren D."/>
            <person name="Johansson T."/>
            <person name="Persson P."/>
            <person name="Tunlid A."/>
        </authorList>
    </citation>
    <scope>NUCLEOTIDE SEQUENCE [LARGE SCALE GENOMIC DNA]</scope>
    <source>
        <strain evidence="8 9">CBS 661.87</strain>
    </source>
</reference>
<dbReference type="GO" id="GO:0016020">
    <property type="term" value="C:membrane"/>
    <property type="evidence" value="ECO:0007669"/>
    <property type="project" value="InterPro"/>
</dbReference>
<feature type="transmembrane region" description="Helical" evidence="6">
    <location>
        <begin position="211"/>
        <end position="233"/>
    </location>
</feature>
<keyword evidence="4 6" id="KW-0472">Membrane</keyword>
<dbReference type="PANTHER" id="PTHR13325:SF3">
    <property type="entry name" value="MEMBRANE-BOUND TRANSCRIPTION FACTOR SITE-2 PROTEASE"/>
    <property type="match status" value="1"/>
</dbReference>
<comment type="caution">
    <text evidence="8">The sequence shown here is derived from an EMBL/GenBank/DDBJ whole genome shotgun (WGS) entry which is preliminary data.</text>
</comment>
<dbReference type="Pfam" id="PF02163">
    <property type="entry name" value="Peptidase_M50"/>
    <property type="match status" value="1"/>
</dbReference>
<dbReference type="InterPro" id="IPR001193">
    <property type="entry name" value="MBTPS2"/>
</dbReference>
<dbReference type="GO" id="GO:0012505">
    <property type="term" value="C:endomembrane system"/>
    <property type="evidence" value="ECO:0007669"/>
    <property type="project" value="UniProtKB-SubCell"/>
</dbReference>
<evidence type="ECO:0000256" key="5">
    <source>
        <dbReference type="ARBA" id="ARBA00032658"/>
    </source>
</evidence>
<protein>
    <recommendedName>
        <fullName evidence="5">Endopeptidase S2P</fullName>
    </recommendedName>
</protein>
<dbReference type="AlphaFoldDB" id="A0A8H5HE28"/>
<evidence type="ECO:0000256" key="6">
    <source>
        <dbReference type="SAM" id="Phobius"/>
    </source>
</evidence>
<dbReference type="OrthoDB" id="7694678at2759"/>
<dbReference type="EMBL" id="JAACJP010000010">
    <property type="protein sequence ID" value="KAF5381612.1"/>
    <property type="molecule type" value="Genomic_DNA"/>
</dbReference>
<dbReference type="GO" id="GO:0004222">
    <property type="term" value="F:metalloendopeptidase activity"/>
    <property type="evidence" value="ECO:0007669"/>
    <property type="project" value="InterPro"/>
</dbReference>
<evidence type="ECO:0000256" key="3">
    <source>
        <dbReference type="ARBA" id="ARBA00022989"/>
    </source>
</evidence>
<feature type="transmembrane region" description="Helical" evidence="6">
    <location>
        <begin position="462"/>
        <end position="480"/>
    </location>
</feature>
<feature type="transmembrane region" description="Helical" evidence="6">
    <location>
        <begin position="171"/>
        <end position="191"/>
    </location>
</feature>
<dbReference type="GO" id="GO:0005737">
    <property type="term" value="C:cytoplasm"/>
    <property type="evidence" value="ECO:0007669"/>
    <property type="project" value="TreeGrafter"/>
</dbReference>
<keyword evidence="3 6" id="KW-1133">Transmembrane helix</keyword>
<evidence type="ECO:0000256" key="1">
    <source>
        <dbReference type="ARBA" id="ARBA00004127"/>
    </source>
</evidence>
<evidence type="ECO:0000313" key="9">
    <source>
        <dbReference type="Proteomes" id="UP000565441"/>
    </source>
</evidence>
<accession>A0A8H5HE28</accession>
<dbReference type="InterPro" id="IPR008915">
    <property type="entry name" value="Peptidase_M50"/>
</dbReference>
<feature type="transmembrane region" description="Helical" evidence="6">
    <location>
        <begin position="537"/>
        <end position="558"/>
    </location>
</feature>